<keyword evidence="3" id="KW-1185">Reference proteome</keyword>
<dbReference type="InterPro" id="IPR009878">
    <property type="entry name" value="Phlebovirus_G2_fusion"/>
</dbReference>
<evidence type="ECO:0000313" key="3">
    <source>
        <dbReference type="Proteomes" id="UP000887540"/>
    </source>
</evidence>
<evidence type="ECO:0000259" key="2">
    <source>
        <dbReference type="Pfam" id="PF07245"/>
    </source>
</evidence>
<dbReference type="Proteomes" id="UP000887540">
    <property type="component" value="Unplaced"/>
</dbReference>
<feature type="domain" description="Phlebovirus glycoprotein G2 fusion" evidence="2">
    <location>
        <begin position="15"/>
        <end position="291"/>
    </location>
</feature>
<name>A0A914EN79_9BILA</name>
<dbReference type="WBParaSite" id="ACRNAN_scaffold8934.g20120.t1">
    <property type="protein sequence ID" value="ACRNAN_scaffold8934.g20120.t1"/>
    <property type="gene ID" value="ACRNAN_scaffold8934.g20120"/>
</dbReference>
<keyword evidence="1" id="KW-0472">Membrane</keyword>
<dbReference type="AlphaFoldDB" id="A0A914EN79"/>
<dbReference type="Pfam" id="PF07245">
    <property type="entry name" value="Phlebovirus_G2"/>
    <property type="match status" value="1"/>
</dbReference>
<proteinExistence type="predicted"/>
<reference evidence="4" key="1">
    <citation type="submission" date="2022-11" db="UniProtKB">
        <authorList>
            <consortium name="WormBaseParasite"/>
        </authorList>
    </citation>
    <scope>IDENTIFICATION</scope>
</reference>
<accession>A0A914EN79</accession>
<sequence>MYMEAAQLAVEPNIEVCLPLKDKTDHVSGMITLKDIKLVYKCYPQTSHFTRPFKLHADTEKKCSGFGSCTSEFCDKLDPSSKIPEITGIANDYFGYCYCDQIAGGIFGGCPPWSNEACLLYCIYGLPTNDDTITELFSCIFEPFATLTLQYENFNSPNASFTHLFELSPAKTSAYNGIKLTLATNSKLDVLPPDIHFTSDGRRFAMLKTDLNDHIICATRKQAKLFQCKFAEELAKCRPGVSTENCRFHDNGIESMFADEHLLPIETPYATIYGTTSGIHYEPTKSTSILLNLQLNKLKVATKISKTVCSMKAASVEGCKNCEKGSNLHYLCHAEAAISAIVDCGEEIKFEVTCDPSNKERYKKVPFSISVGVRNCSTICPAGITYFDLDVSQLTEAGHEEIEESLSETARRHWRNFLDINWSELVLNRYALIIGIVIAAFSFIIPLPYLLPIFGQMFLNCFLKCAQKYLDVRVEGHKRKKYDFLNIF</sequence>
<evidence type="ECO:0000256" key="1">
    <source>
        <dbReference type="SAM" id="Phobius"/>
    </source>
</evidence>
<organism evidence="3 4">
    <name type="scientific">Acrobeloides nanus</name>
    <dbReference type="NCBI Taxonomy" id="290746"/>
    <lineage>
        <taxon>Eukaryota</taxon>
        <taxon>Metazoa</taxon>
        <taxon>Ecdysozoa</taxon>
        <taxon>Nematoda</taxon>
        <taxon>Chromadorea</taxon>
        <taxon>Rhabditida</taxon>
        <taxon>Tylenchina</taxon>
        <taxon>Cephalobomorpha</taxon>
        <taxon>Cephaloboidea</taxon>
        <taxon>Cephalobidae</taxon>
        <taxon>Acrobeloides</taxon>
    </lineage>
</organism>
<keyword evidence="1" id="KW-1133">Transmembrane helix</keyword>
<evidence type="ECO:0000313" key="4">
    <source>
        <dbReference type="WBParaSite" id="ACRNAN_scaffold8934.g20120.t1"/>
    </source>
</evidence>
<protein>
    <submittedName>
        <fullName evidence="4">Phlebovirus glycoprotein G2 fusion domain-containing protein</fullName>
    </submittedName>
</protein>
<feature type="transmembrane region" description="Helical" evidence="1">
    <location>
        <begin position="430"/>
        <end position="451"/>
    </location>
</feature>
<dbReference type="Gene3D" id="2.60.40.3770">
    <property type="match status" value="1"/>
</dbReference>
<keyword evidence="1" id="KW-0812">Transmembrane</keyword>